<evidence type="ECO:0000256" key="15">
    <source>
        <dbReference type="ARBA" id="ARBA00048121"/>
    </source>
</evidence>
<comment type="catalytic activity">
    <reaction evidence="15">
        <text>(3Z)-decenoyl-[ACP] + malonyl-[ACP] + H(+) = 3-oxo-(5Z)-dodecenoyl-[ACP] + holo-[ACP] + CO2</text>
        <dbReference type="Rhea" id="RHEA:54940"/>
        <dbReference type="Rhea" id="RHEA-COMP:9623"/>
        <dbReference type="Rhea" id="RHEA-COMP:9685"/>
        <dbReference type="Rhea" id="RHEA-COMP:9927"/>
        <dbReference type="Rhea" id="RHEA-COMP:14042"/>
        <dbReference type="ChEBI" id="CHEBI:15378"/>
        <dbReference type="ChEBI" id="CHEBI:16526"/>
        <dbReference type="ChEBI" id="CHEBI:64479"/>
        <dbReference type="ChEBI" id="CHEBI:78449"/>
        <dbReference type="ChEBI" id="CHEBI:78798"/>
        <dbReference type="ChEBI" id="CHEBI:138410"/>
    </reaction>
    <physiologicalReaction direction="left-to-right" evidence="15">
        <dbReference type="Rhea" id="RHEA:54941"/>
    </physiologicalReaction>
</comment>
<dbReference type="PANTHER" id="PTHR11712">
    <property type="entry name" value="POLYKETIDE SYNTHASE-RELATED"/>
    <property type="match status" value="1"/>
</dbReference>
<dbReference type="PROSITE" id="PS52004">
    <property type="entry name" value="KS3_2"/>
    <property type="match status" value="1"/>
</dbReference>
<evidence type="ECO:0000256" key="8">
    <source>
        <dbReference type="ARBA" id="ARBA00022832"/>
    </source>
</evidence>
<dbReference type="SUPFAM" id="SSF53901">
    <property type="entry name" value="Thiolase-like"/>
    <property type="match status" value="2"/>
</dbReference>
<dbReference type="PROSITE" id="PS00606">
    <property type="entry name" value="KS3_1"/>
    <property type="match status" value="1"/>
</dbReference>
<keyword evidence="8" id="KW-0276">Fatty acid metabolism</keyword>
<dbReference type="EMBL" id="JBIWXY010000001">
    <property type="protein sequence ID" value="MFJ5444704.1"/>
    <property type="molecule type" value="Genomic_DNA"/>
</dbReference>
<evidence type="ECO:0000256" key="11">
    <source>
        <dbReference type="ARBA" id="ARBA00023315"/>
    </source>
</evidence>
<reference evidence="19 20" key="1">
    <citation type="submission" date="2024-11" db="EMBL/GenBank/DDBJ databases">
        <authorList>
            <person name="Kaparullina E.N."/>
            <person name="Delegan Y.A."/>
            <person name="Doronina N.V."/>
        </authorList>
    </citation>
    <scope>NUCLEOTIDE SEQUENCE [LARGE SCALE GENOMIC DNA]</scope>
    <source>
        <strain evidence="19 20">7sh_L</strain>
    </source>
</reference>
<keyword evidence="11" id="KW-0012">Acyltransferase</keyword>
<dbReference type="Proteomes" id="UP001617669">
    <property type="component" value="Unassembled WGS sequence"/>
</dbReference>
<evidence type="ECO:0000256" key="1">
    <source>
        <dbReference type="ARBA" id="ARBA00004496"/>
    </source>
</evidence>
<keyword evidence="7 17" id="KW-0808">Transferase</keyword>
<dbReference type="RefSeq" id="WP_400877865.1">
    <property type="nucleotide sequence ID" value="NZ_JBIWXY010000001.1"/>
</dbReference>
<accession>A0ABW8GH55</accession>
<dbReference type="CDD" id="cd00834">
    <property type="entry name" value="KAS_I_II"/>
    <property type="match status" value="1"/>
</dbReference>
<evidence type="ECO:0000256" key="6">
    <source>
        <dbReference type="ARBA" id="ARBA00022516"/>
    </source>
</evidence>
<feature type="domain" description="Ketosynthase family 3 (KS3)" evidence="18">
    <location>
        <begin position="1"/>
        <end position="400"/>
    </location>
</feature>
<evidence type="ECO:0000313" key="19">
    <source>
        <dbReference type="EMBL" id="MFJ5444704.1"/>
    </source>
</evidence>
<dbReference type="Pfam" id="PF02801">
    <property type="entry name" value="Ketoacyl-synt_C"/>
    <property type="match status" value="1"/>
</dbReference>
<evidence type="ECO:0000256" key="13">
    <source>
        <dbReference type="ARBA" id="ARBA00041620"/>
    </source>
</evidence>
<keyword evidence="5" id="KW-0963">Cytoplasm</keyword>
<comment type="caution">
    <text evidence="19">The sequence shown here is derived from an EMBL/GenBank/DDBJ whole genome shotgun (WGS) entry which is preliminary data.</text>
</comment>
<evidence type="ECO:0000256" key="16">
    <source>
        <dbReference type="ARBA" id="ARBA00048506"/>
    </source>
</evidence>
<comment type="catalytic activity">
    <reaction evidence="16">
        <text>a fatty acyl-[ACP] + malonyl-[ACP] + H(+) = a 3-oxoacyl-[ACP] + holo-[ACP] + CO2</text>
        <dbReference type="Rhea" id="RHEA:22836"/>
        <dbReference type="Rhea" id="RHEA-COMP:9623"/>
        <dbReference type="Rhea" id="RHEA-COMP:9685"/>
        <dbReference type="Rhea" id="RHEA-COMP:9916"/>
        <dbReference type="Rhea" id="RHEA-COMP:14125"/>
        <dbReference type="ChEBI" id="CHEBI:15378"/>
        <dbReference type="ChEBI" id="CHEBI:16526"/>
        <dbReference type="ChEBI" id="CHEBI:64479"/>
        <dbReference type="ChEBI" id="CHEBI:78449"/>
        <dbReference type="ChEBI" id="CHEBI:78776"/>
        <dbReference type="ChEBI" id="CHEBI:138651"/>
        <dbReference type="EC" id="2.3.1.41"/>
    </reaction>
    <physiologicalReaction direction="left-to-right" evidence="16">
        <dbReference type="Rhea" id="RHEA:22837"/>
    </physiologicalReaction>
</comment>
<dbReference type="PANTHER" id="PTHR11712:SF306">
    <property type="entry name" value="3-OXOACYL-[ACYL-CARRIER-PROTEIN] SYNTHASE 1"/>
    <property type="match status" value="1"/>
</dbReference>
<evidence type="ECO:0000256" key="4">
    <source>
        <dbReference type="ARBA" id="ARBA00013191"/>
    </source>
</evidence>
<dbReference type="InterPro" id="IPR020841">
    <property type="entry name" value="PKS_Beta-ketoAc_synthase_dom"/>
</dbReference>
<keyword evidence="6" id="KW-0444">Lipid biosynthesis</keyword>
<evidence type="ECO:0000256" key="7">
    <source>
        <dbReference type="ARBA" id="ARBA00022679"/>
    </source>
</evidence>
<dbReference type="Pfam" id="PF00109">
    <property type="entry name" value="ketoacyl-synt"/>
    <property type="match status" value="1"/>
</dbReference>
<organism evidence="19 20">
    <name type="scientific">Methylobacillus methanolivorans</name>
    <dbReference type="NCBI Taxonomy" id="1848927"/>
    <lineage>
        <taxon>Bacteria</taxon>
        <taxon>Pseudomonadati</taxon>
        <taxon>Pseudomonadota</taxon>
        <taxon>Betaproteobacteria</taxon>
        <taxon>Nitrosomonadales</taxon>
        <taxon>Methylophilaceae</taxon>
        <taxon>Methylobacillus</taxon>
    </lineage>
</organism>
<dbReference type="Gene3D" id="3.40.47.10">
    <property type="match status" value="2"/>
</dbReference>
<evidence type="ECO:0000256" key="10">
    <source>
        <dbReference type="ARBA" id="ARBA00023160"/>
    </source>
</evidence>
<name>A0ABW8GH55_9PROT</name>
<evidence type="ECO:0000256" key="2">
    <source>
        <dbReference type="ARBA" id="ARBA00008467"/>
    </source>
</evidence>
<evidence type="ECO:0000256" key="17">
    <source>
        <dbReference type="RuleBase" id="RU003694"/>
    </source>
</evidence>
<comment type="subunit">
    <text evidence="3">Homodimer.</text>
</comment>
<evidence type="ECO:0000313" key="20">
    <source>
        <dbReference type="Proteomes" id="UP001617669"/>
    </source>
</evidence>
<evidence type="ECO:0000256" key="14">
    <source>
        <dbReference type="ARBA" id="ARBA00042143"/>
    </source>
</evidence>
<comment type="subcellular location">
    <subcellularLocation>
        <location evidence="1">Cytoplasm</location>
    </subcellularLocation>
</comment>
<dbReference type="InterPro" id="IPR000794">
    <property type="entry name" value="Beta-ketoacyl_synthase"/>
</dbReference>
<evidence type="ECO:0000259" key="18">
    <source>
        <dbReference type="PROSITE" id="PS52004"/>
    </source>
</evidence>
<evidence type="ECO:0000256" key="3">
    <source>
        <dbReference type="ARBA" id="ARBA00011738"/>
    </source>
</evidence>
<gene>
    <name evidence="19" type="ORF">ACIKP9_00530</name>
</gene>
<dbReference type="InterPro" id="IPR014030">
    <property type="entry name" value="Ketoacyl_synth_N"/>
</dbReference>
<protein>
    <recommendedName>
        <fullName evidence="12">3-oxoacyl-[acyl-carrier-protein] synthase 1</fullName>
        <ecNumber evidence="4">2.3.1.41</ecNumber>
    </recommendedName>
    <alternativeName>
        <fullName evidence="13">3-oxoacyl-[acyl-carrier-protein] synthase I</fullName>
    </alternativeName>
    <alternativeName>
        <fullName evidence="14">Beta-ketoacyl-ACP synthase I</fullName>
    </alternativeName>
</protein>
<evidence type="ECO:0000256" key="9">
    <source>
        <dbReference type="ARBA" id="ARBA00023098"/>
    </source>
</evidence>
<comment type="similarity">
    <text evidence="2 17">Belongs to the thiolase-like superfamily. Beta-ketoacyl-ACP synthases family.</text>
</comment>
<sequence length="401" mass="42350">MRRVVVSGMGIVSCLGNEMDVVSQALQQGHSGIRYQPEYASMGLRSLVAGIPDIHSLPPIPRKHRRFMADAALYAYHATSQAIADSQLTPSLLSQPRTGLVIGSGVGSPWEHLQAMDDLRQHGMHKILPYAVPRIMGSTASASLATAFNIEGISCSISSACASSGHAIGYGAELIQFGKQDIVIVGGTEETTWATTAPFDAMGALSVKYNDASASRPYDLNRDGFVIAGGAGILVLEELEHARARHAPIYAEISGFGTCSDGMDMVTPSADGAARAMRLALAGHDTANIDYINAHATSTPLGDIAELNAIRSVFLDHLPLISSTKGLTGHPIGAAAAHEAIYSILMMRDSFVAGCSNIETLDPLIGNMPILQETLHQSVHRVLSNSFGFGGTNVSLLFQSL</sequence>
<dbReference type="EC" id="2.3.1.41" evidence="4"/>
<dbReference type="InterPro" id="IPR016039">
    <property type="entry name" value="Thiolase-like"/>
</dbReference>
<keyword evidence="20" id="KW-1185">Reference proteome</keyword>
<evidence type="ECO:0000256" key="5">
    <source>
        <dbReference type="ARBA" id="ARBA00022490"/>
    </source>
</evidence>
<proteinExistence type="inferred from homology"/>
<keyword evidence="10" id="KW-0275">Fatty acid biosynthesis</keyword>
<evidence type="ECO:0000256" key="12">
    <source>
        <dbReference type="ARBA" id="ARBA00039450"/>
    </source>
</evidence>
<dbReference type="InterPro" id="IPR018201">
    <property type="entry name" value="Ketoacyl_synth_AS"/>
</dbReference>
<dbReference type="InterPro" id="IPR014031">
    <property type="entry name" value="Ketoacyl_synth_C"/>
</dbReference>
<keyword evidence="9" id="KW-0443">Lipid metabolism</keyword>
<dbReference type="SMART" id="SM00825">
    <property type="entry name" value="PKS_KS"/>
    <property type="match status" value="1"/>
</dbReference>